<organism evidence="2 3">
    <name type="scientific">Penicillium cosmopolitanum</name>
    <dbReference type="NCBI Taxonomy" id="1131564"/>
    <lineage>
        <taxon>Eukaryota</taxon>
        <taxon>Fungi</taxon>
        <taxon>Dikarya</taxon>
        <taxon>Ascomycota</taxon>
        <taxon>Pezizomycotina</taxon>
        <taxon>Eurotiomycetes</taxon>
        <taxon>Eurotiomycetidae</taxon>
        <taxon>Eurotiales</taxon>
        <taxon>Aspergillaceae</taxon>
        <taxon>Penicillium</taxon>
    </lineage>
</organism>
<feature type="compositionally biased region" description="Basic and acidic residues" evidence="1">
    <location>
        <begin position="335"/>
        <end position="356"/>
    </location>
</feature>
<evidence type="ECO:0008006" key="4">
    <source>
        <dbReference type="Google" id="ProtNLM"/>
    </source>
</evidence>
<name>A0A9W9SLF6_9EURO</name>
<comment type="caution">
    <text evidence="2">The sequence shown here is derived from an EMBL/GenBank/DDBJ whole genome shotgun (WGS) entry which is preliminary data.</text>
</comment>
<dbReference type="GO" id="GO:0008168">
    <property type="term" value="F:methyltransferase activity"/>
    <property type="evidence" value="ECO:0007669"/>
    <property type="project" value="TreeGrafter"/>
</dbReference>
<dbReference type="PANTHER" id="PTHR43591">
    <property type="entry name" value="METHYLTRANSFERASE"/>
    <property type="match status" value="1"/>
</dbReference>
<dbReference type="InterPro" id="IPR029063">
    <property type="entry name" value="SAM-dependent_MTases_sf"/>
</dbReference>
<evidence type="ECO:0000256" key="1">
    <source>
        <dbReference type="SAM" id="MobiDB-lite"/>
    </source>
</evidence>
<evidence type="ECO:0000313" key="2">
    <source>
        <dbReference type="EMBL" id="KAJ5378478.1"/>
    </source>
</evidence>
<dbReference type="OrthoDB" id="2013972at2759"/>
<proteinExistence type="predicted"/>
<reference evidence="2" key="1">
    <citation type="submission" date="2022-12" db="EMBL/GenBank/DDBJ databases">
        <authorList>
            <person name="Petersen C."/>
        </authorList>
    </citation>
    <scope>NUCLEOTIDE SEQUENCE</scope>
    <source>
        <strain evidence="2">IBT 29677</strain>
    </source>
</reference>
<dbReference type="Proteomes" id="UP001147747">
    <property type="component" value="Unassembled WGS sequence"/>
</dbReference>
<dbReference type="CDD" id="cd02440">
    <property type="entry name" value="AdoMet_MTases"/>
    <property type="match status" value="1"/>
</dbReference>
<dbReference type="AlphaFoldDB" id="A0A9W9SLF6"/>
<dbReference type="EMBL" id="JAPZBU010000011">
    <property type="protein sequence ID" value="KAJ5378478.1"/>
    <property type="molecule type" value="Genomic_DNA"/>
</dbReference>
<accession>A0A9W9SLF6</accession>
<evidence type="ECO:0000313" key="3">
    <source>
        <dbReference type="Proteomes" id="UP001147747"/>
    </source>
</evidence>
<keyword evidence="3" id="KW-1185">Reference proteome</keyword>
<dbReference type="SUPFAM" id="SSF53335">
    <property type="entry name" value="S-adenosyl-L-methionine-dependent methyltransferases"/>
    <property type="match status" value="1"/>
</dbReference>
<gene>
    <name evidence="2" type="ORF">N7509_011597</name>
</gene>
<dbReference type="RefSeq" id="XP_056482264.1">
    <property type="nucleotide sequence ID" value="XM_056636234.1"/>
</dbReference>
<dbReference type="PANTHER" id="PTHR43591:SF105">
    <property type="entry name" value="METHYLTRANSFERASE DOMAIN-CONTAINING PROTEIN-RELATED"/>
    <property type="match status" value="1"/>
</dbReference>
<dbReference type="GeneID" id="81375214"/>
<sequence>MSEKIAVDPDYYKGKDEVVPSDFESETTSLSSTIYKGIMENGRRYQNLKEGEYWGPTDDQQFESYEAGHLTYLVVDSDTPNPLFQAPVTNPKHILDVGTGRGSWAIDAADMFPDATVRGVDLYPPPETWLPPNCIMEVDDVLQEWTWRDQFDLVHLRQMMGSFTIPEWKKFYKQCYDNIKPGGWIEQMEGNPRVRCDDGSVPDDNSCLLFGLQCCDAADNWGRPVTLADNMKEELEKAGFVDIHVKEYKWPIGAWAKDPILKEAGRLHYHQWTSGMEGWAMFFLTKYGVPEPWTVEEVQVLMAKVRKEIHNPRHHIYQVARRVWGRKPTAEEEEAREKTKETEAKGKQIKAEPKDN</sequence>
<reference evidence="2" key="2">
    <citation type="journal article" date="2023" name="IMA Fungus">
        <title>Comparative genomic study of the Penicillium genus elucidates a diverse pangenome and 15 lateral gene transfer events.</title>
        <authorList>
            <person name="Petersen C."/>
            <person name="Sorensen T."/>
            <person name="Nielsen M.R."/>
            <person name="Sondergaard T.E."/>
            <person name="Sorensen J.L."/>
            <person name="Fitzpatrick D.A."/>
            <person name="Frisvad J.C."/>
            <person name="Nielsen K.L."/>
        </authorList>
    </citation>
    <scope>NUCLEOTIDE SEQUENCE</scope>
    <source>
        <strain evidence="2">IBT 29677</strain>
    </source>
</reference>
<dbReference type="Gene3D" id="3.40.50.150">
    <property type="entry name" value="Vaccinia Virus protein VP39"/>
    <property type="match status" value="1"/>
</dbReference>
<feature type="region of interest" description="Disordered" evidence="1">
    <location>
        <begin position="326"/>
        <end position="356"/>
    </location>
</feature>
<protein>
    <recommendedName>
        <fullName evidence="4">Methyltransferase domain-containing protein</fullName>
    </recommendedName>
</protein>
<dbReference type="Pfam" id="PF13489">
    <property type="entry name" value="Methyltransf_23"/>
    <property type="match status" value="1"/>
</dbReference>